<dbReference type="GO" id="GO:0005506">
    <property type="term" value="F:iron ion binding"/>
    <property type="evidence" value="ECO:0007669"/>
    <property type="project" value="InterPro"/>
</dbReference>
<protein>
    <submittedName>
        <fullName evidence="7">Rubredoxin</fullName>
    </submittedName>
</protein>
<keyword evidence="2" id="KW-0813">Transport</keyword>
<comment type="caution">
    <text evidence="7">The sequence shown here is derived from an EMBL/GenBank/DDBJ whole genome shotgun (WGS) entry which is preliminary data.</text>
</comment>
<name>A0A4R4K4H5_9BACT</name>
<comment type="cofactor">
    <cofactor evidence="1">
        <name>Fe(3+)</name>
        <dbReference type="ChEBI" id="CHEBI:29034"/>
    </cofactor>
</comment>
<dbReference type="OrthoDB" id="9758182at2"/>
<evidence type="ECO:0000313" key="7">
    <source>
        <dbReference type="EMBL" id="TDB61396.1"/>
    </source>
</evidence>
<sequence>MQDAHTIKINLPGGIISPGRLLELLTLIQKAKVSDVRFGSRQQLLFQVPIEDWEFLKQEFETNQVLFEKDSDNFPNIISSYCAEGVFRTGQWLCESEYHTVLDGFEHTPALKINLSDSHQSFTPFFTGNLNFIASSEPHFWFLYLRPIQSNDLFRWPELIYSADIARLSQALEQVMEDSGNCTIQDWHSAVHLHQTFITQPAFDEVHLPEFSLPYYEGFNRYGERSWLGLYRRNEWFSIAFLRDLCALCVDTRLGELCTTPWKSLIIKGIEEKNRPQWSRILGRHNINVRHTASELAWQTDEHCREGIALKNYIRSYFEKNDTRTFGLCFGIQTRPEAEVFGSVLIRKRALFSWRGWSLFPVYDLYYTENFNPNSRVYFLQETGLLKNHLPREVENVCRRFNAQRQKQSPVRIRTEAALSPAPQPMSEVFVCSECLTHYDPAYGDVRAGIQAGTPFDHLPPAYLCPTCDAPKSAFELLESTAQLS</sequence>
<dbReference type="Pfam" id="PF00301">
    <property type="entry name" value="Rubredoxin"/>
    <property type="match status" value="1"/>
</dbReference>
<dbReference type="PANTHER" id="PTHR47627:SF1">
    <property type="entry name" value="RUBREDOXIN-1-RELATED"/>
    <property type="match status" value="1"/>
</dbReference>
<evidence type="ECO:0000313" key="8">
    <source>
        <dbReference type="Proteomes" id="UP000295706"/>
    </source>
</evidence>
<dbReference type="SUPFAM" id="SSF57802">
    <property type="entry name" value="Rubredoxin-like"/>
    <property type="match status" value="1"/>
</dbReference>
<dbReference type="CDD" id="cd00730">
    <property type="entry name" value="rubredoxin"/>
    <property type="match status" value="1"/>
</dbReference>
<dbReference type="InterPro" id="IPR050526">
    <property type="entry name" value="Rubredoxin_ET"/>
</dbReference>
<evidence type="ECO:0000256" key="5">
    <source>
        <dbReference type="ARBA" id="ARBA00023004"/>
    </source>
</evidence>
<dbReference type="Proteomes" id="UP000295706">
    <property type="component" value="Unassembled WGS sequence"/>
</dbReference>
<evidence type="ECO:0000256" key="2">
    <source>
        <dbReference type="ARBA" id="ARBA00022448"/>
    </source>
</evidence>
<proteinExistence type="predicted"/>
<evidence type="ECO:0000256" key="1">
    <source>
        <dbReference type="ARBA" id="ARBA00001965"/>
    </source>
</evidence>
<dbReference type="InterPro" id="IPR024935">
    <property type="entry name" value="Rubredoxin_dom"/>
</dbReference>
<dbReference type="PROSITE" id="PS50903">
    <property type="entry name" value="RUBREDOXIN_LIKE"/>
    <property type="match status" value="1"/>
</dbReference>
<dbReference type="Gene3D" id="2.20.28.10">
    <property type="match status" value="1"/>
</dbReference>
<dbReference type="AlphaFoldDB" id="A0A4R4K4H5"/>
<organism evidence="7 8">
    <name type="scientific">Arundinibacter roseus</name>
    <dbReference type="NCBI Taxonomy" id="2070510"/>
    <lineage>
        <taxon>Bacteria</taxon>
        <taxon>Pseudomonadati</taxon>
        <taxon>Bacteroidota</taxon>
        <taxon>Cytophagia</taxon>
        <taxon>Cytophagales</taxon>
        <taxon>Spirosomataceae</taxon>
        <taxon>Arundinibacter</taxon>
    </lineage>
</organism>
<accession>A0A4R4K4H5</accession>
<keyword evidence="4" id="KW-0249">Electron transport</keyword>
<evidence type="ECO:0000256" key="4">
    <source>
        <dbReference type="ARBA" id="ARBA00022982"/>
    </source>
</evidence>
<reference evidence="7 8" key="1">
    <citation type="submission" date="2019-02" db="EMBL/GenBank/DDBJ databases">
        <title>Arundinibacter roseus gen. nov., sp. nov., a new member of the family Cytophagaceae.</title>
        <authorList>
            <person name="Szuroczki S."/>
            <person name="Khayer B."/>
            <person name="Sproer C."/>
            <person name="Toumi M."/>
            <person name="Szabo A."/>
            <person name="Felfoldi T."/>
            <person name="Schumann P."/>
            <person name="Toth E."/>
        </authorList>
    </citation>
    <scope>NUCLEOTIDE SEQUENCE [LARGE SCALE GENOMIC DNA]</scope>
    <source>
        <strain evidence="7 8">DMA-k-7a</strain>
    </source>
</reference>
<evidence type="ECO:0000259" key="6">
    <source>
        <dbReference type="PROSITE" id="PS50903"/>
    </source>
</evidence>
<gene>
    <name evidence="7" type="ORF">EZE20_19520</name>
</gene>
<keyword evidence="3" id="KW-0479">Metal-binding</keyword>
<dbReference type="PANTHER" id="PTHR47627">
    <property type="entry name" value="RUBREDOXIN"/>
    <property type="match status" value="1"/>
</dbReference>
<keyword evidence="8" id="KW-1185">Reference proteome</keyword>
<feature type="domain" description="Rubredoxin-like" evidence="6">
    <location>
        <begin position="427"/>
        <end position="478"/>
    </location>
</feature>
<dbReference type="InterPro" id="IPR024934">
    <property type="entry name" value="Rubredoxin-like_dom"/>
</dbReference>
<dbReference type="EMBL" id="SMJU01000014">
    <property type="protein sequence ID" value="TDB61396.1"/>
    <property type="molecule type" value="Genomic_DNA"/>
</dbReference>
<dbReference type="RefSeq" id="WP_132120858.1">
    <property type="nucleotide sequence ID" value="NZ_SMJU01000014.1"/>
</dbReference>
<dbReference type="GO" id="GO:0009055">
    <property type="term" value="F:electron transfer activity"/>
    <property type="evidence" value="ECO:0007669"/>
    <property type="project" value="TreeGrafter"/>
</dbReference>
<evidence type="ECO:0000256" key="3">
    <source>
        <dbReference type="ARBA" id="ARBA00022723"/>
    </source>
</evidence>
<keyword evidence="5" id="KW-0408">Iron</keyword>
<dbReference type="GO" id="GO:0043448">
    <property type="term" value="P:alkane catabolic process"/>
    <property type="evidence" value="ECO:0007669"/>
    <property type="project" value="TreeGrafter"/>
</dbReference>